<organism evidence="6 7">
    <name type="scientific">Dactylosporangium aurantiacum</name>
    <dbReference type="NCBI Taxonomy" id="35754"/>
    <lineage>
        <taxon>Bacteria</taxon>
        <taxon>Bacillati</taxon>
        <taxon>Actinomycetota</taxon>
        <taxon>Actinomycetes</taxon>
        <taxon>Micromonosporales</taxon>
        <taxon>Micromonosporaceae</taxon>
        <taxon>Dactylosporangium</taxon>
    </lineage>
</organism>
<proteinExistence type="predicted"/>
<dbReference type="Pfam" id="PF00440">
    <property type="entry name" value="TetR_N"/>
    <property type="match status" value="1"/>
</dbReference>
<keyword evidence="1" id="KW-0805">Transcription regulation</keyword>
<dbReference type="EMBL" id="CP073767">
    <property type="protein sequence ID" value="UWZ58476.1"/>
    <property type="molecule type" value="Genomic_DNA"/>
</dbReference>
<evidence type="ECO:0000256" key="1">
    <source>
        <dbReference type="ARBA" id="ARBA00023015"/>
    </source>
</evidence>
<protein>
    <submittedName>
        <fullName evidence="6">TetR/AcrR family transcriptional regulator</fullName>
    </submittedName>
</protein>
<dbReference type="Gene3D" id="1.10.357.10">
    <property type="entry name" value="Tetracycline Repressor, domain 2"/>
    <property type="match status" value="1"/>
</dbReference>
<evidence type="ECO:0000313" key="6">
    <source>
        <dbReference type="EMBL" id="UWZ58476.1"/>
    </source>
</evidence>
<evidence type="ECO:0000313" key="7">
    <source>
        <dbReference type="Proteomes" id="UP001058003"/>
    </source>
</evidence>
<dbReference type="GO" id="GO:0000976">
    <property type="term" value="F:transcription cis-regulatory region binding"/>
    <property type="evidence" value="ECO:0007669"/>
    <property type="project" value="TreeGrafter"/>
</dbReference>
<keyword evidence="3" id="KW-0804">Transcription</keyword>
<dbReference type="GO" id="GO:0003700">
    <property type="term" value="F:DNA-binding transcription factor activity"/>
    <property type="evidence" value="ECO:0007669"/>
    <property type="project" value="TreeGrafter"/>
</dbReference>
<dbReference type="InterPro" id="IPR009057">
    <property type="entry name" value="Homeodomain-like_sf"/>
</dbReference>
<dbReference type="Proteomes" id="UP001058003">
    <property type="component" value="Chromosome"/>
</dbReference>
<accession>A0A9Q9IMP4</accession>
<dbReference type="InterPro" id="IPR049445">
    <property type="entry name" value="TetR_SbtR-like_C"/>
</dbReference>
<feature type="DNA-binding region" description="H-T-H motif" evidence="4">
    <location>
        <begin position="35"/>
        <end position="54"/>
    </location>
</feature>
<evidence type="ECO:0000259" key="5">
    <source>
        <dbReference type="PROSITE" id="PS50977"/>
    </source>
</evidence>
<dbReference type="SUPFAM" id="SSF48498">
    <property type="entry name" value="Tetracyclin repressor-like, C-terminal domain"/>
    <property type="match status" value="1"/>
</dbReference>
<reference evidence="6" key="1">
    <citation type="submission" date="2021-04" db="EMBL/GenBank/DDBJ databases">
        <title>Dactylosporangium aurantiacum NRRL B-8018 full assembly.</title>
        <authorList>
            <person name="Hartkoorn R.C."/>
            <person name="Beaudoing E."/>
            <person name="Hot D."/>
        </authorList>
    </citation>
    <scope>NUCLEOTIDE SEQUENCE</scope>
    <source>
        <strain evidence="6">NRRL B-8018</strain>
    </source>
</reference>
<dbReference type="PANTHER" id="PTHR30055:SF234">
    <property type="entry name" value="HTH-TYPE TRANSCRIPTIONAL REGULATOR BETI"/>
    <property type="match status" value="1"/>
</dbReference>
<dbReference type="AlphaFoldDB" id="A0A9Q9IMP4"/>
<dbReference type="InterPro" id="IPR001647">
    <property type="entry name" value="HTH_TetR"/>
</dbReference>
<dbReference type="Pfam" id="PF21597">
    <property type="entry name" value="TetR_C_43"/>
    <property type="match status" value="1"/>
</dbReference>
<evidence type="ECO:0000256" key="3">
    <source>
        <dbReference type="ARBA" id="ARBA00023163"/>
    </source>
</evidence>
<name>A0A9Q9IMP4_9ACTN</name>
<sequence length="195" mass="20641">MTGKARRARSDGLANRDRIIATAARMFAEQGVDVPLDEIAAAAQVGSATLHRHFTGRLDLVHCVLDVEAERLAAGAGELASPADPAGALVEWLHRLIAFTASFRGLAVLLGAHQADTTLEARHRALYAAAQLLLDDCRAQRAVDPDVTVSDLLKLTNAISIASAESPETAHRLLNIMVNGLRTDACAGPPDRAGR</sequence>
<dbReference type="PANTHER" id="PTHR30055">
    <property type="entry name" value="HTH-TYPE TRANSCRIPTIONAL REGULATOR RUTR"/>
    <property type="match status" value="1"/>
</dbReference>
<dbReference type="SUPFAM" id="SSF46689">
    <property type="entry name" value="Homeodomain-like"/>
    <property type="match status" value="1"/>
</dbReference>
<dbReference type="PRINTS" id="PR00455">
    <property type="entry name" value="HTHTETR"/>
</dbReference>
<feature type="domain" description="HTH tetR-type" evidence="5">
    <location>
        <begin position="13"/>
        <end position="72"/>
    </location>
</feature>
<gene>
    <name evidence="6" type="ORF">Daura_21230</name>
</gene>
<dbReference type="InterPro" id="IPR050109">
    <property type="entry name" value="HTH-type_TetR-like_transc_reg"/>
</dbReference>
<keyword evidence="2 4" id="KW-0238">DNA-binding</keyword>
<dbReference type="KEGG" id="daur:Daura_21230"/>
<keyword evidence="7" id="KW-1185">Reference proteome</keyword>
<dbReference type="PROSITE" id="PS50977">
    <property type="entry name" value="HTH_TETR_2"/>
    <property type="match status" value="1"/>
</dbReference>
<dbReference type="OrthoDB" id="3617113at2"/>
<dbReference type="InterPro" id="IPR036271">
    <property type="entry name" value="Tet_transcr_reg_TetR-rel_C_sf"/>
</dbReference>
<evidence type="ECO:0000256" key="4">
    <source>
        <dbReference type="PROSITE-ProRule" id="PRU00335"/>
    </source>
</evidence>
<evidence type="ECO:0000256" key="2">
    <source>
        <dbReference type="ARBA" id="ARBA00023125"/>
    </source>
</evidence>
<dbReference type="RefSeq" id="WP_033366527.1">
    <property type="nucleotide sequence ID" value="NZ_CP073767.1"/>
</dbReference>